<name>A0A2W1LE46_9BACL</name>
<sequence>MADTEKEKGYSGMERFMFFLTPILFTLVLLGVLMTLFNIDLRNKFLEIGNKVPVLEKVLPEAPKDPNAPVEEADTEAQAAAADSSRVKELEKKLAEKEAEVTKLSADLEGQEQTIAELQAKLEELGKAGTAQQQTDEEYQARISGLANMFGQISASKAAPILQSMTLEEMVLIMDAMRPDVRATIMEKMNPKVAAEATVMLKDTMPAKDKQIAALQARLKEKQTTSTTVSDSFLDQTQVSSTFSNMAPASAAKLLLQMAEVSPSKVLQALNAVNDQARSNILDEMSKLNEKYTAQLMTKLMSGK</sequence>
<dbReference type="AlphaFoldDB" id="A0A2W1LE46"/>
<dbReference type="Proteomes" id="UP000249522">
    <property type="component" value="Unassembled WGS sequence"/>
</dbReference>
<keyword evidence="2" id="KW-0472">Membrane</keyword>
<comment type="caution">
    <text evidence="3">The sequence shown here is derived from an EMBL/GenBank/DDBJ whole genome shotgun (WGS) entry which is preliminary data.</text>
</comment>
<feature type="region of interest" description="Disordered" evidence="1">
    <location>
        <begin position="61"/>
        <end position="83"/>
    </location>
</feature>
<keyword evidence="4" id="KW-1185">Reference proteome</keyword>
<evidence type="ECO:0000313" key="3">
    <source>
        <dbReference type="EMBL" id="PZD93325.1"/>
    </source>
</evidence>
<dbReference type="RefSeq" id="WP_111148995.1">
    <property type="nucleotide sequence ID" value="NZ_QKRB01000057.1"/>
</dbReference>
<dbReference type="SUPFAM" id="SSF158791">
    <property type="entry name" value="MgtE N-terminal domain-like"/>
    <property type="match status" value="1"/>
</dbReference>
<keyword evidence="2" id="KW-0812">Transmembrane</keyword>
<evidence type="ECO:0000256" key="2">
    <source>
        <dbReference type="SAM" id="Phobius"/>
    </source>
</evidence>
<protein>
    <submittedName>
        <fullName evidence="3">MgtE protein</fullName>
    </submittedName>
</protein>
<reference evidence="3 4" key="1">
    <citation type="submission" date="2018-06" db="EMBL/GenBank/DDBJ databases">
        <title>Paenibacillus imtechensis sp. nov.</title>
        <authorList>
            <person name="Pinnaka A.K."/>
            <person name="Singh H."/>
            <person name="Kaur M."/>
        </authorList>
    </citation>
    <scope>NUCLEOTIDE SEQUENCE [LARGE SCALE GENOMIC DNA]</scope>
    <source>
        <strain evidence="3 4">SMB1</strain>
    </source>
</reference>
<evidence type="ECO:0000256" key="1">
    <source>
        <dbReference type="SAM" id="MobiDB-lite"/>
    </source>
</evidence>
<proteinExistence type="predicted"/>
<gene>
    <name evidence="3" type="ORF">DNH61_22045</name>
</gene>
<dbReference type="EMBL" id="QKRB01000057">
    <property type="protein sequence ID" value="PZD93325.1"/>
    <property type="molecule type" value="Genomic_DNA"/>
</dbReference>
<accession>A0A2W1LE46</accession>
<keyword evidence="2" id="KW-1133">Transmembrane helix</keyword>
<organism evidence="3 4">
    <name type="scientific">Paenibacillus sambharensis</name>
    <dbReference type="NCBI Taxonomy" id="1803190"/>
    <lineage>
        <taxon>Bacteria</taxon>
        <taxon>Bacillati</taxon>
        <taxon>Bacillota</taxon>
        <taxon>Bacilli</taxon>
        <taxon>Bacillales</taxon>
        <taxon>Paenibacillaceae</taxon>
        <taxon>Paenibacillus</taxon>
    </lineage>
</organism>
<dbReference type="Gene3D" id="1.20.5.340">
    <property type="match status" value="1"/>
</dbReference>
<evidence type="ECO:0000313" key="4">
    <source>
        <dbReference type="Proteomes" id="UP000249522"/>
    </source>
</evidence>
<dbReference type="OrthoDB" id="2381574at2"/>
<feature type="transmembrane region" description="Helical" evidence="2">
    <location>
        <begin position="16"/>
        <end position="37"/>
    </location>
</feature>